<keyword evidence="6 8" id="KW-1133">Transmembrane helix</keyword>
<sequence length="407" mass="44302">MAATFAYKVRDKQGQIRTGKIEGQSQSLVVKSLREKGLTPISVEEQKNSALQMEIKIPGLSDRVKAKDVVLFSRQFATMVNSGLSLIRALAVLVDQTESSALALVIRNVRSDVEKGTSLSQAMEKHPKVFGELYVAMIKAGEVGGVLDETLERLADMLEANLNLRSKIKSAMAYPIVVGVLILFVTTAMIVFVVPIFADMYDEMGGGAALPAPTLVLVALSNIMTSYWWALILGTVGSVVAFRKWKSTESGRYYWDTIKLKIPVFGKLAHKTSLSRFARTFAVLSRTGVPILQAIDIVSATSGNRKMSRALEDVKASVRDGESLAEPLSRHDIFPPMVVQMMTVGEETGALDAMLGKVSDFYNREVDDMVNALTSLIEPLLIVVMGITVGGILIALYLPIFNLAAIV</sequence>
<name>A0A3B0T0K9_9ZZZZ</name>
<keyword evidence="4" id="KW-0997">Cell inner membrane</keyword>
<dbReference type="GO" id="GO:0005886">
    <property type="term" value="C:plasma membrane"/>
    <property type="evidence" value="ECO:0007669"/>
    <property type="project" value="UniProtKB-SubCell"/>
</dbReference>
<dbReference type="PRINTS" id="PR00812">
    <property type="entry name" value="BCTERIALGSPF"/>
</dbReference>
<feature type="transmembrane region" description="Helical" evidence="8">
    <location>
        <begin position="379"/>
        <end position="400"/>
    </location>
</feature>
<evidence type="ECO:0000313" key="10">
    <source>
        <dbReference type="EMBL" id="VAW09593.1"/>
    </source>
</evidence>
<evidence type="ECO:0000256" key="8">
    <source>
        <dbReference type="SAM" id="Phobius"/>
    </source>
</evidence>
<reference evidence="10" key="1">
    <citation type="submission" date="2018-06" db="EMBL/GenBank/DDBJ databases">
        <authorList>
            <person name="Zhirakovskaya E."/>
        </authorList>
    </citation>
    <scope>NUCLEOTIDE SEQUENCE</scope>
</reference>
<dbReference type="EMBL" id="UOEK01000610">
    <property type="protein sequence ID" value="VAW09593.1"/>
    <property type="molecule type" value="Genomic_DNA"/>
</dbReference>
<evidence type="ECO:0000256" key="7">
    <source>
        <dbReference type="ARBA" id="ARBA00023136"/>
    </source>
</evidence>
<evidence type="ECO:0000259" key="9">
    <source>
        <dbReference type="Pfam" id="PF00482"/>
    </source>
</evidence>
<keyword evidence="3" id="KW-1003">Cell membrane</keyword>
<dbReference type="InterPro" id="IPR003004">
    <property type="entry name" value="GspF/PilC"/>
</dbReference>
<organism evidence="10">
    <name type="scientific">hydrothermal vent metagenome</name>
    <dbReference type="NCBI Taxonomy" id="652676"/>
    <lineage>
        <taxon>unclassified sequences</taxon>
        <taxon>metagenomes</taxon>
        <taxon>ecological metagenomes</taxon>
    </lineage>
</organism>
<dbReference type="InterPro" id="IPR042094">
    <property type="entry name" value="T2SS_GspF_sf"/>
</dbReference>
<evidence type="ECO:0000256" key="1">
    <source>
        <dbReference type="ARBA" id="ARBA00004429"/>
    </source>
</evidence>
<comment type="similarity">
    <text evidence="2">Belongs to the GSP F family.</text>
</comment>
<gene>
    <name evidence="10" type="ORF">MNBD_ACTINO02-1771</name>
</gene>
<feature type="domain" description="Type II secretion system protein GspF" evidence="9">
    <location>
        <begin position="277"/>
        <end position="399"/>
    </location>
</feature>
<evidence type="ECO:0000256" key="2">
    <source>
        <dbReference type="ARBA" id="ARBA00005745"/>
    </source>
</evidence>
<dbReference type="Pfam" id="PF00482">
    <property type="entry name" value="T2SSF"/>
    <property type="match status" value="2"/>
</dbReference>
<dbReference type="FunFam" id="1.20.81.30:FF:000001">
    <property type="entry name" value="Type II secretion system protein F"/>
    <property type="match status" value="2"/>
</dbReference>
<keyword evidence="7 8" id="KW-0472">Membrane</keyword>
<evidence type="ECO:0000256" key="4">
    <source>
        <dbReference type="ARBA" id="ARBA00022519"/>
    </source>
</evidence>
<keyword evidence="5 8" id="KW-0812">Transmembrane</keyword>
<protein>
    <submittedName>
        <fullName evidence="10">Type IV fimbrial assembly protein PilC</fullName>
    </submittedName>
</protein>
<feature type="transmembrane region" description="Helical" evidence="8">
    <location>
        <begin position="173"/>
        <end position="198"/>
    </location>
</feature>
<feature type="transmembrane region" description="Helical" evidence="8">
    <location>
        <begin position="218"/>
        <end position="242"/>
    </location>
</feature>
<evidence type="ECO:0000256" key="6">
    <source>
        <dbReference type="ARBA" id="ARBA00022989"/>
    </source>
</evidence>
<evidence type="ECO:0000256" key="3">
    <source>
        <dbReference type="ARBA" id="ARBA00022475"/>
    </source>
</evidence>
<comment type="subcellular location">
    <subcellularLocation>
        <location evidence="1">Cell inner membrane</location>
        <topology evidence="1">Multi-pass membrane protein</topology>
    </subcellularLocation>
</comment>
<feature type="domain" description="Type II secretion system protein GspF" evidence="9">
    <location>
        <begin position="72"/>
        <end position="195"/>
    </location>
</feature>
<accession>A0A3B0T0K9</accession>
<dbReference type="Gene3D" id="1.20.81.30">
    <property type="entry name" value="Type II secretion system (T2SS), domain F"/>
    <property type="match status" value="2"/>
</dbReference>
<dbReference type="PANTHER" id="PTHR30012:SF0">
    <property type="entry name" value="TYPE II SECRETION SYSTEM PROTEIN F-RELATED"/>
    <property type="match status" value="1"/>
</dbReference>
<proteinExistence type="inferred from homology"/>
<dbReference type="AlphaFoldDB" id="A0A3B0T0K9"/>
<dbReference type="InterPro" id="IPR018076">
    <property type="entry name" value="T2SS_GspF_dom"/>
</dbReference>
<evidence type="ECO:0000256" key="5">
    <source>
        <dbReference type="ARBA" id="ARBA00022692"/>
    </source>
</evidence>
<dbReference type="PANTHER" id="PTHR30012">
    <property type="entry name" value="GENERAL SECRETION PATHWAY PROTEIN"/>
    <property type="match status" value="1"/>
</dbReference>